<reference evidence="1 2" key="1">
    <citation type="journal article" date="2019" name="Genome Biol. Evol.">
        <title>Insights into the evolution of the New World diploid cottons (Gossypium, subgenus Houzingenia) based on genome sequencing.</title>
        <authorList>
            <person name="Grover C.E."/>
            <person name="Arick M.A. 2nd"/>
            <person name="Thrash A."/>
            <person name="Conover J.L."/>
            <person name="Sanders W.S."/>
            <person name="Peterson D.G."/>
            <person name="Frelichowski J.E."/>
            <person name="Scheffler J.A."/>
            <person name="Scheffler B.E."/>
            <person name="Wendel J.F."/>
        </authorList>
    </citation>
    <scope>NUCLEOTIDE SEQUENCE [LARGE SCALE GENOMIC DNA]</scope>
    <source>
        <strain evidence="1">8</strain>
        <tissue evidence="1">Leaf</tissue>
    </source>
</reference>
<dbReference type="EMBL" id="JABEZW010000006">
    <property type="protein sequence ID" value="MBA0766577.1"/>
    <property type="molecule type" value="Genomic_DNA"/>
</dbReference>
<evidence type="ECO:0000313" key="1">
    <source>
        <dbReference type="EMBL" id="MBA0766577.1"/>
    </source>
</evidence>
<evidence type="ECO:0000313" key="2">
    <source>
        <dbReference type="Proteomes" id="UP000593568"/>
    </source>
</evidence>
<gene>
    <name evidence="1" type="ORF">Gotri_015607</name>
</gene>
<name>A0A7J9E0N8_9ROSI</name>
<dbReference type="AlphaFoldDB" id="A0A7J9E0N8"/>
<accession>A0A7J9E0N8</accession>
<feature type="non-terminal residue" evidence="1">
    <location>
        <position position="1"/>
    </location>
</feature>
<organism evidence="1 2">
    <name type="scientific">Gossypium trilobum</name>
    <dbReference type="NCBI Taxonomy" id="34281"/>
    <lineage>
        <taxon>Eukaryota</taxon>
        <taxon>Viridiplantae</taxon>
        <taxon>Streptophyta</taxon>
        <taxon>Embryophyta</taxon>
        <taxon>Tracheophyta</taxon>
        <taxon>Spermatophyta</taxon>
        <taxon>Magnoliopsida</taxon>
        <taxon>eudicotyledons</taxon>
        <taxon>Gunneridae</taxon>
        <taxon>Pentapetalae</taxon>
        <taxon>rosids</taxon>
        <taxon>malvids</taxon>
        <taxon>Malvales</taxon>
        <taxon>Malvaceae</taxon>
        <taxon>Malvoideae</taxon>
        <taxon>Gossypium</taxon>
    </lineage>
</organism>
<proteinExistence type="predicted"/>
<dbReference type="Proteomes" id="UP000593568">
    <property type="component" value="Unassembled WGS sequence"/>
</dbReference>
<comment type="caution">
    <text evidence="1">The sequence shown here is derived from an EMBL/GenBank/DDBJ whole genome shotgun (WGS) entry which is preliminary data.</text>
</comment>
<keyword evidence="2" id="KW-1185">Reference proteome</keyword>
<protein>
    <submittedName>
        <fullName evidence="1">Uncharacterized protein</fullName>
    </submittedName>
</protein>
<sequence length="25" mass="2788">DWTTRKNNSLSVTSLARITHCLLGT</sequence>